<organism evidence="1 2">
    <name type="scientific">Trifolium pratense</name>
    <name type="common">Red clover</name>
    <dbReference type="NCBI Taxonomy" id="57577"/>
    <lineage>
        <taxon>Eukaryota</taxon>
        <taxon>Viridiplantae</taxon>
        <taxon>Streptophyta</taxon>
        <taxon>Embryophyta</taxon>
        <taxon>Tracheophyta</taxon>
        <taxon>Spermatophyta</taxon>
        <taxon>Magnoliopsida</taxon>
        <taxon>eudicotyledons</taxon>
        <taxon>Gunneridae</taxon>
        <taxon>Pentapetalae</taxon>
        <taxon>rosids</taxon>
        <taxon>fabids</taxon>
        <taxon>Fabales</taxon>
        <taxon>Fabaceae</taxon>
        <taxon>Papilionoideae</taxon>
        <taxon>50 kb inversion clade</taxon>
        <taxon>NPAAA clade</taxon>
        <taxon>Hologalegina</taxon>
        <taxon>IRL clade</taxon>
        <taxon>Trifolieae</taxon>
        <taxon>Trifolium</taxon>
    </lineage>
</organism>
<evidence type="ECO:0000313" key="2">
    <source>
        <dbReference type="Proteomes" id="UP001177021"/>
    </source>
</evidence>
<comment type="caution">
    <text evidence="1">The sequence shown here is derived from an EMBL/GenBank/DDBJ whole genome shotgun (WGS) entry which is preliminary data.</text>
</comment>
<sequence length="209" mass="22243">MEVAGNTALRLNFSSTAVAPPPVRTFDPQTPPVLKNVELYQPAHIGLRLLLHHKTQMNLGHGHNLPRVAAPTSNPMGFMPIPSSAGVQRPGVGSSQPPRPPLPQPVQPAAAPAAPPPTVQTADTSRVPAHQVPIVNTLTRLFNETSEALGDPRANVPKKQEIEDNSKKLGGLFAKLNNGDISKTASDKLLQLCQVIDIGDFKNALQIQG</sequence>
<accession>A0ACB0KFK1</accession>
<reference evidence="1" key="1">
    <citation type="submission" date="2023-10" db="EMBL/GenBank/DDBJ databases">
        <authorList>
            <person name="Rodriguez Cubillos JULIANA M."/>
            <person name="De Vega J."/>
        </authorList>
    </citation>
    <scope>NUCLEOTIDE SEQUENCE</scope>
</reference>
<protein>
    <submittedName>
        <fullName evidence="1">Uncharacterized protein</fullName>
    </submittedName>
</protein>
<proteinExistence type="predicted"/>
<evidence type="ECO:0000313" key="1">
    <source>
        <dbReference type="EMBL" id="CAJ2655104.1"/>
    </source>
</evidence>
<dbReference type="EMBL" id="CASHSV030000206">
    <property type="protein sequence ID" value="CAJ2655104.1"/>
    <property type="molecule type" value="Genomic_DNA"/>
</dbReference>
<name>A0ACB0KFK1_TRIPR</name>
<gene>
    <name evidence="1" type="ORF">MILVUS5_LOCUS22105</name>
</gene>
<dbReference type="Proteomes" id="UP001177021">
    <property type="component" value="Unassembled WGS sequence"/>
</dbReference>
<keyword evidence="2" id="KW-1185">Reference proteome</keyword>